<dbReference type="EC" id="2.7.13.3" evidence="1"/>
<proteinExistence type="predicted"/>
<feature type="non-terminal residue" evidence="1">
    <location>
        <position position="1"/>
    </location>
</feature>
<accession>A0A5E6M8Q5</accession>
<sequence length="98" mass="10882">AEVEADPTYLKQILYNLVSNALHHGRGAILIRVRPGLDRVVVSIGNRIKRSGGKGSGLGVGKRIVAALVHSHGNMRIAYRTFREWHCARLTIFPKTLR</sequence>
<name>A0A5E6M8Q5_9BACT</name>
<evidence type="ECO:0000313" key="2">
    <source>
        <dbReference type="Proteomes" id="UP000381693"/>
    </source>
</evidence>
<dbReference type="EMBL" id="CABFUZ020000044">
    <property type="protein sequence ID" value="VVM04782.1"/>
    <property type="molecule type" value="Genomic_DNA"/>
</dbReference>
<keyword evidence="1" id="KW-0418">Kinase</keyword>
<reference evidence="1" key="1">
    <citation type="submission" date="2019-09" db="EMBL/GenBank/DDBJ databases">
        <authorList>
            <person name="Cremers G."/>
        </authorList>
    </citation>
    <scope>NUCLEOTIDE SEQUENCE [LARGE SCALE GENOMIC DNA]</scope>
    <source>
        <strain evidence="1">3B</strain>
    </source>
</reference>
<dbReference type="SUPFAM" id="SSF55874">
    <property type="entry name" value="ATPase domain of HSP90 chaperone/DNA topoisomerase II/histidine kinase"/>
    <property type="match status" value="1"/>
</dbReference>
<dbReference type="AlphaFoldDB" id="A0A5E6M8Q5"/>
<keyword evidence="1" id="KW-0808">Transferase</keyword>
<dbReference type="Proteomes" id="UP000381693">
    <property type="component" value="Unassembled WGS sequence"/>
</dbReference>
<evidence type="ECO:0000313" key="1">
    <source>
        <dbReference type="EMBL" id="VVM04782.1"/>
    </source>
</evidence>
<keyword evidence="2" id="KW-1185">Reference proteome</keyword>
<comment type="caution">
    <text evidence="1">The sequence shown here is derived from an EMBL/GenBank/DDBJ whole genome shotgun (WGS) entry which is preliminary data.</text>
</comment>
<protein>
    <submittedName>
        <fullName evidence="1">Partial two-component system, OmpR family, sensor histidine kinase RstB</fullName>
        <ecNumber evidence="1">2.7.13.3</ecNumber>
    </submittedName>
</protein>
<dbReference type="GO" id="GO:0004673">
    <property type="term" value="F:protein histidine kinase activity"/>
    <property type="evidence" value="ECO:0007669"/>
    <property type="project" value="UniProtKB-EC"/>
</dbReference>
<dbReference type="InterPro" id="IPR036890">
    <property type="entry name" value="HATPase_C_sf"/>
</dbReference>
<gene>
    <name evidence="1" type="primary">rstB</name>
    <name evidence="1" type="ORF">MAMC_00229</name>
</gene>
<organism evidence="1 2">
    <name type="scientific">Methylacidimicrobium cyclopophantes</name>
    <dbReference type="NCBI Taxonomy" id="1041766"/>
    <lineage>
        <taxon>Bacteria</taxon>
        <taxon>Pseudomonadati</taxon>
        <taxon>Verrucomicrobiota</taxon>
        <taxon>Methylacidimicrobium</taxon>
    </lineage>
</organism>
<dbReference type="Gene3D" id="3.30.565.10">
    <property type="entry name" value="Histidine kinase-like ATPase, C-terminal domain"/>
    <property type="match status" value="1"/>
</dbReference>